<organism evidence="2 3">
    <name type="scientific">Camelina sativa</name>
    <name type="common">False flax</name>
    <name type="synonym">Myagrum sativum</name>
    <dbReference type="NCBI Taxonomy" id="90675"/>
    <lineage>
        <taxon>Eukaryota</taxon>
        <taxon>Viridiplantae</taxon>
        <taxon>Streptophyta</taxon>
        <taxon>Embryophyta</taxon>
        <taxon>Tracheophyta</taxon>
        <taxon>Spermatophyta</taxon>
        <taxon>Magnoliopsida</taxon>
        <taxon>eudicotyledons</taxon>
        <taxon>Gunneridae</taxon>
        <taxon>Pentapetalae</taxon>
        <taxon>rosids</taxon>
        <taxon>malvids</taxon>
        <taxon>Brassicales</taxon>
        <taxon>Brassicaceae</taxon>
        <taxon>Camelineae</taxon>
        <taxon>Camelina</taxon>
    </lineage>
</organism>
<accession>A0ABM0TWZ2</accession>
<keyword evidence="1" id="KW-0175">Coiled coil</keyword>
<proteinExistence type="predicted"/>
<gene>
    <name evidence="3" type="primary">LOC104716891</name>
</gene>
<name>A0ABM0TWZ2_CAMSA</name>
<dbReference type="Proteomes" id="UP000694864">
    <property type="component" value="Chromosome 10"/>
</dbReference>
<evidence type="ECO:0000313" key="2">
    <source>
        <dbReference type="Proteomes" id="UP000694864"/>
    </source>
</evidence>
<evidence type="ECO:0000313" key="3">
    <source>
        <dbReference type="RefSeq" id="XP_010432665.1"/>
    </source>
</evidence>
<sequence length="119" mass="13534">MGGKEGAIGRCCIKFANKFYQHVDCKMFSCAVTFVAGASYGDITGGVVKDWDTKEKLELERKDLERQIQEYEAEARKVVSRWGVRKLPMLFSRIQGNKEYAASHTVPPLCLFSFIYKLV</sequence>
<evidence type="ECO:0000256" key="1">
    <source>
        <dbReference type="SAM" id="Coils"/>
    </source>
</evidence>
<keyword evidence="2" id="KW-1185">Reference proteome</keyword>
<protein>
    <submittedName>
        <fullName evidence="3">Uncharacterized protein LOC104716891 isoform X1</fullName>
    </submittedName>
</protein>
<dbReference type="RefSeq" id="XP_010432665.1">
    <property type="nucleotide sequence ID" value="XM_010434363.2"/>
</dbReference>
<feature type="coiled-coil region" evidence="1">
    <location>
        <begin position="54"/>
        <end position="81"/>
    </location>
</feature>
<reference evidence="2" key="1">
    <citation type="journal article" date="2014" name="Nat. Commun.">
        <title>The emerging biofuel crop Camelina sativa retains a highly undifferentiated hexaploid genome structure.</title>
        <authorList>
            <person name="Kagale S."/>
            <person name="Koh C."/>
            <person name="Nixon J."/>
            <person name="Bollina V."/>
            <person name="Clarke W.E."/>
            <person name="Tuteja R."/>
            <person name="Spillane C."/>
            <person name="Robinson S.J."/>
            <person name="Links M.G."/>
            <person name="Clarke C."/>
            <person name="Higgins E.E."/>
            <person name="Huebert T."/>
            <person name="Sharpe A.G."/>
            <person name="Parkin I.A."/>
        </authorList>
    </citation>
    <scope>NUCLEOTIDE SEQUENCE [LARGE SCALE GENOMIC DNA]</scope>
    <source>
        <strain evidence="2">cv. DH55</strain>
    </source>
</reference>
<reference evidence="3" key="2">
    <citation type="submission" date="2025-08" db="UniProtKB">
        <authorList>
            <consortium name="RefSeq"/>
        </authorList>
    </citation>
    <scope>IDENTIFICATION</scope>
    <source>
        <tissue evidence="3">Leaf</tissue>
    </source>
</reference>
<dbReference type="GeneID" id="104716891"/>